<protein>
    <submittedName>
        <fullName evidence="9">Uncharacterized protein</fullName>
    </submittedName>
</protein>
<evidence type="ECO:0000256" key="4">
    <source>
        <dbReference type="ARBA" id="ARBA00022729"/>
    </source>
</evidence>
<dbReference type="Ensembl" id="ENSSSCT00000100367.1">
    <property type="protein sequence ID" value="ENSSSCP00000075687.1"/>
    <property type="gene ID" value="ENSSSCG00000056055.1"/>
</dbReference>
<sequence length="169" mass="18357">MLIDIQKALKNRQPCSVGQSPDSEDADLGPTSQWGQPPSAVRGSGPGEGSPGDQGPAGDKVRQSHQGPTDPWVPWQRSPEHHGSHIHSGAVYPSPLTRWECSQSRHHLAFLAPAGNTIAKIVSPIVSVVVVTLVGAAASYFQYNRRRNCFRTNGKNVHMPQEQLLKDKK</sequence>
<feature type="region of interest" description="Disordered" evidence="7">
    <location>
        <begin position="1"/>
        <end position="89"/>
    </location>
</feature>
<keyword evidence="4" id="KW-0732">Signal</keyword>
<dbReference type="PANTHER" id="PTHR15076:SF4">
    <property type="entry name" value="GLYCOPROTEIN XG"/>
    <property type="match status" value="1"/>
</dbReference>
<keyword evidence="6 8" id="KW-0472">Membrane</keyword>
<dbReference type="PANTHER" id="PTHR15076">
    <property type="entry name" value="CD99/MIC2 PROTEIN RELATED"/>
    <property type="match status" value="1"/>
</dbReference>
<evidence type="ECO:0000256" key="1">
    <source>
        <dbReference type="ARBA" id="ARBA00004479"/>
    </source>
</evidence>
<evidence type="ECO:0000256" key="3">
    <source>
        <dbReference type="ARBA" id="ARBA00022692"/>
    </source>
</evidence>
<evidence type="ECO:0000313" key="10">
    <source>
        <dbReference type="Proteomes" id="UP000008227"/>
    </source>
</evidence>
<keyword evidence="5 8" id="KW-1133">Transmembrane helix</keyword>
<dbReference type="GO" id="GO:0016020">
    <property type="term" value="C:membrane"/>
    <property type="evidence" value="ECO:0007669"/>
    <property type="project" value="UniProtKB-SubCell"/>
</dbReference>
<evidence type="ECO:0000256" key="6">
    <source>
        <dbReference type="ARBA" id="ARBA00023136"/>
    </source>
</evidence>
<organism evidence="9 10">
    <name type="scientific">Sus scrofa</name>
    <name type="common">Pig</name>
    <dbReference type="NCBI Taxonomy" id="9823"/>
    <lineage>
        <taxon>Eukaryota</taxon>
        <taxon>Metazoa</taxon>
        <taxon>Chordata</taxon>
        <taxon>Craniata</taxon>
        <taxon>Vertebrata</taxon>
        <taxon>Euteleostomi</taxon>
        <taxon>Mammalia</taxon>
        <taxon>Eutheria</taxon>
        <taxon>Laurasiatheria</taxon>
        <taxon>Artiodactyla</taxon>
        <taxon>Suina</taxon>
        <taxon>Suidae</taxon>
        <taxon>Sus</taxon>
    </lineage>
</organism>
<dbReference type="Proteomes" id="UP000008227">
    <property type="component" value="Chromosome Y"/>
</dbReference>
<name>A0A8W4F8I5_PIG</name>
<keyword evidence="3 8" id="KW-0812">Transmembrane</keyword>
<keyword evidence="10" id="KW-1185">Reference proteome</keyword>
<evidence type="ECO:0000256" key="5">
    <source>
        <dbReference type="ARBA" id="ARBA00022989"/>
    </source>
</evidence>
<dbReference type="InterPro" id="IPR022078">
    <property type="entry name" value="CD99L2"/>
</dbReference>
<accession>A0A8W4F8I5</accession>
<comment type="similarity">
    <text evidence="2">Belongs to the CD99 family.</text>
</comment>
<reference evidence="9" key="1">
    <citation type="submission" date="2017-02" db="EMBL/GenBank/DDBJ databases">
        <authorList>
            <person name="Datahose"/>
        </authorList>
    </citation>
    <scope>NUCLEOTIDE SEQUENCE [LARGE SCALE GENOMIC DNA]</scope>
    <source>
        <strain evidence="9">Duroc</strain>
    </source>
</reference>
<dbReference type="AlphaFoldDB" id="A0A8W4F8I5"/>
<comment type="subcellular location">
    <subcellularLocation>
        <location evidence="1">Membrane</location>
        <topology evidence="1">Single-pass type I membrane protein</topology>
    </subcellularLocation>
</comment>
<evidence type="ECO:0000256" key="8">
    <source>
        <dbReference type="SAM" id="Phobius"/>
    </source>
</evidence>
<evidence type="ECO:0000256" key="2">
    <source>
        <dbReference type="ARBA" id="ARBA00008763"/>
    </source>
</evidence>
<reference evidence="9" key="2">
    <citation type="submission" date="2025-08" db="UniProtKB">
        <authorList>
            <consortium name="Ensembl"/>
        </authorList>
    </citation>
    <scope>IDENTIFICATION</scope>
</reference>
<proteinExistence type="inferred from homology"/>
<evidence type="ECO:0000313" key="9">
    <source>
        <dbReference type="Ensembl" id="ENSSSCP00000075687.1"/>
    </source>
</evidence>
<feature type="transmembrane region" description="Helical" evidence="8">
    <location>
        <begin position="121"/>
        <end position="141"/>
    </location>
</feature>
<evidence type="ECO:0000256" key="7">
    <source>
        <dbReference type="SAM" id="MobiDB-lite"/>
    </source>
</evidence>
<reference evidence="9" key="3">
    <citation type="submission" date="2025-09" db="UniProtKB">
        <authorList>
            <consortium name="Ensembl"/>
        </authorList>
    </citation>
    <scope>IDENTIFICATION</scope>
</reference>